<name>A0A949T1X1_9PAST</name>
<dbReference type="Pfam" id="PF01103">
    <property type="entry name" value="Omp85"/>
    <property type="match status" value="1"/>
</dbReference>
<comment type="subcellular location">
    <subcellularLocation>
        <location evidence="1">Cell outer membrane</location>
    </subcellularLocation>
</comment>
<keyword evidence="7" id="KW-0472">Membrane</keyword>
<evidence type="ECO:0000313" key="16">
    <source>
        <dbReference type="EMBL" id="MBV6547179.1"/>
    </source>
</evidence>
<keyword evidence="6 11" id="KW-0732">Signal</keyword>
<dbReference type="EMBL" id="JABUMC010000016">
    <property type="protein sequence ID" value="MBV6547179.1"/>
    <property type="molecule type" value="Genomic_DNA"/>
</dbReference>
<evidence type="ECO:0000256" key="4">
    <source>
        <dbReference type="ARBA" id="ARBA00022452"/>
    </source>
</evidence>
<comment type="similarity">
    <text evidence="2">Belongs to the TamA family.</text>
</comment>
<evidence type="ECO:0000313" key="18">
    <source>
        <dbReference type="Proteomes" id="UP001196379"/>
    </source>
</evidence>
<feature type="domain" description="POTRA" evidence="13">
    <location>
        <begin position="190"/>
        <end position="260"/>
    </location>
</feature>
<keyword evidence="18" id="KW-1185">Reference proteome</keyword>
<evidence type="ECO:0000256" key="6">
    <source>
        <dbReference type="ARBA" id="ARBA00022729"/>
    </source>
</evidence>
<gene>
    <name evidence="15" type="ORF">HT657_06840</name>
    <name evidence="16" type="ORF">HT672_07810</name>
</gene>
<evidence type="ECO:0000259" key="14">
    <source>
        <dbReference type="Pfam" id="PF17243"/>
    </source>
</evidence>
<evidence type="ECO:0000259" key="12">
    <source>
        <dbReference type="Pfam" id="PF01103"/>
    </source>
</evidence>
<accession>A0A949T1X1</accession>
<dbReference type="AlphaFoldDB" id="A0A949T1X1"/>
<dbReference type="PANTHER" id="PTHR12815">
    <property type="entry name" value="SORTING AND ASSEMBLY MACHINERY SAMM50 PROTEIN FAMILY MEMBER"/>
    <property type="match status" value="1"/>
</dbReference>
<evidence type="ECO:0000256" key="3">
    <source>
        <dbReference type="ARBA" id="ARBA00015419"/>
    </source>
</evidence>
<organism evidence="16 17">
    <name type="scientific">Ursidibacter maritimus</name>
    <dbReference type="NCBI Taxonomy" id="1331689"/>
    <lineage>
        <taxon>Bacteria</taxon>
        <taxon>Pseudomonadati</taxon>
        <taxon>Pseudomonadota</taxon>
        <taxon>Gammaproteobacteria</taxon>
        <taxon>Pasteurellales</taxon>
        <taxon>Pasteurellaceae</taxon>
        <taxon>Ursidibacter</taxon>
    </lineage>
</organism>
<dbReference type="InterPro" id="IPR039910">
    <property type="entry name" value="D15-like"/>
</dbReference>
<keyword evidence="8" id="KW-0998">Cell outer membrane</keyword>
<evidence type="ECO:0000313" key="15">
    <source>
        <dbReference type="EMBL" id="MBV6531850.1"/>
    </source>
</evidence>
<dbReference type="Gene3D" id="3.10.20.310">
    <property type="entry name" value="membrane protein fhac"/>
    <property type="match status" value="3"/>
</dbReference>
<dbReference type="RefSeq" id="WP_157403728.1">
    <property type="nucleotide sequence ID" value="NZ_JABULY010000003.1"/>
</dbReference>
<dbReference type="GO" id="GO:0009306">
    <property type="term" value="P:protein secretion"/>
    <property type="evidence" value="ECO:0007669"/>
    <property type="project" value="TreeGrafter"/>
</dbReference>
<dbReference type="Pfam" id="PF07244">
    <property type="entry name" value="POTRA"/>
    <property type="match status" value="1"/>
</dbReference>
<keyword evidence="5" id="KW-0812">Transmembrane</keyword>
<feature type="signal peptide" evidence="11">
    <location>
        <begin position="1"/>
        <end position="20"/>
    </location>
</feature>
<dbReference type="Proteomes" id="UP001196379">
    <property type="component" value="Unassembled WGS sequence"/>
</dbReference>
<feature type="domain" description="TamA POTRA" evidence="14">
    <location>
        <begin position="26"/>
        <end position="100"/>
    </location>
</feature>
<evidence type="ECO:0000256" key="10">
    <source>
        <dbReference type="ARBA" id="ARBA00093548"/>
    </source>
</evidence>
<dbReference type="OrthoDB" id="9803054at2"/>
<dbReference type="GO" id="GO:0009279">
    <property type="term" value="C:cell outer membrane"/>
    <property type="evidence" value="ECO:0007669"/>
    <property type="project" value="UniProtKB-SubCell"/>
</dbReference>
<evidence type="ECO:0000256" key="2">
    <source>
        <dbReference type="ARBA" id="ARBA00010248"/>
    </source>
</evidence>
<comment type="caution">
    <text evidence="16">The sequence shown here is derived from an EMBL/GenBank/DDBJ whole genome shotgun (WGS) entry which is preliminary data.</text>
</comment>
<dbReference type="Pfam" id="PF17243">
    <property type="entry name" value="POTRA_TamA_1"/>
    <property type="match status" value="1"/>
</dbReference>
<dbReference type="GeneID" id="65549665"/>
<dbReference type="EMBL" id="JABULY010000003">
    <property type="protein sequence ID" value="MBV6531850.1"/>
    <property type="molecule type" value="Genomic_DNA"/>
</dbReference>
<dbReference type="InterPro" id="IPR035243">
    <property type="entry name" value="TamA_POTRA_Dom_1"/>
</dbReference>
<protein>
    <recommendedName>
        <fullName evidence="3">Translocation and assembly module subunit TamA</fullName>
    </recommendedName>
    <alternativeName>
        <fullName evidence="9">Autotransporter assembly factor TamA</fullName>
    </alternativeName>
</protein>
<dbReference type="InterPro" id="IPR000184">
    <property type="entry name" value="Bac_surfAg_D15"/>
</dbReference>
<dbReference type="InterPro" id="IPR010827">
    <property type="entry name" value="BamA/TamA_POTRA"/>
</dbReference>
<evidence type="ECO:0000256" key="5">
    <source>
        <dbReference type="ARBA" id="ARBA00022692"/>
    </source>
</evidence>
<feature type="domain" description="Bacterial surface antigen (D15)" evidence="12">
    <location>
        <begin position="281"/>
        <end position="576"/>
    </location>
</feature>
<dbReference type="PANTHER" id="PTHR12815:SF47">
    <property type="entry name" value="TRANSLOCATION AND ASSEMBLY MODULE SUBUNIT TAMA"/>
    <property type="match status" value="1"/>
</dbReference>
<comment type="subunit">
    <text evidence="10">Interacts with TamB to form the translocation and assembly module (TAM).</text>
</comment>
<evidence type="ECO:0000256" key="9">
    <source>
        <dbReference type="ARBA" id="ARBA00033063"/>
    </source>
</evidence>
<dbReference type="GO" id="GO:0097347">
    <property type="term" value="C:TAM protein secretion complex"/>
    <property type="evidence" value="ECO:0007669"/>
    <property type="project" value="TreeGrafter"/>
</dbReference>
<evidence type="ECO:0000256" key="1">
    <source>
        <dbReference type="ARBA" id="ARBA00004442"/>
    </source>
</evidence>
<dbReference type="Gene3D" id="2.40.160.50">
    <property type="entry name" value="membrane protein fhac: a member of the omp85/tpsb transporter family"/>
    <property type="match status" value="1"/>
</dbReference>
<evidence type="ECO:0000259" key="13">
    <source>
        <dbReference type="Pfam" id="PF07244"/>
    </source>
</evidence>
<evidence type="ECO:0000256" key="11">
    <source>
        <dbReference type="SAM" id="SignalP"/>
    </source>
</evidence>
<feature type="chain" id="PRO_5037370181" description="Translocation and assembly module subunit TamA" evidence="11">
    <location>
        <begin position="21"/>
        <end position="578"/>
    </location>
</feature>
<keyword evidence="4" id="KW-1134">Transmembrane beta strand</keyword>
<evidence type="ECO:0000256" key="7">
    <source>
        <dbReference type="ARBA" id="ARBA00023136"/>
    </source>
</evidence>
<sequence length="578" mass="66399">MKTKLSLFALLTLITLAAQAEQTVLLRVEGIKDKDLYTNVRIYLSQLSNDEADGSERYQHRVQQTVDKALRALGYYNTQYHFSLTPRPNPQKDLLKLQVQLDKPVKLDERDVEITGMAAEDSDFENLKKSIPAQNTILNHQTYENFKSGVEKLAQARGYFDGQWQVHRLEVYPKEHTADWRLSYDSGMRYKYGNIAFVNSQIRQDYLENILRIKSGDYYHLTDLSKLSSDFSSSNWFTSVLVEPEIHETDKTVDLNVLLQPRKKNDVEIGIGYVTDIGPRLQLNWKKPWINDRGHSIESNTYISKPEQSFEFGYKIPIKTHPINYFYQFSGGLEREDQNDTKFTGAHLGFQRFWNHETGWAFSLGLKARYDAFEQASQPKIKTLLLYPTASLNRTRSDGNRFPLWGDSQKVTLNWGSKMWGSDVNFYSAKASTAWVRTYFLNHRFYLRAEVGYLNASEFKRITPTLRYFAGGDMSVRGFGYKDISPRDEKGKLTGASHLMTASAEYQYQVYSNWWAAAFYDTGLAARRYKGKELHSGVGVGVRWASPIGAIKLDIATPVRSPNNQKGIQFYIGLGSEL</sequence>
<evidence type="ECO:0000313" key="17">
    <source>
        <dbReference type="Proteomes" id="UP000732858"/>
    </source>
</evidence>
<reference evidence="16 18" key="1">
    <citation type="journal article" date="2021" name="Mol. Ecol.">
        <title>Polar bear-adapted Ursidibacter maritimus are remarkably conserved after generations in captivity.</title>
        <authorList>
            <person name="Espinosa-Gongora C."/>
            <person name="Hansen M.J."/>
            <person name="Bertelsen M.F."/>
            <person name="Bojesen A.M."/>
        </authorList>
    </citation>
    <scope>NUCLEOTIDE SEQUENCE</scope>
    <source>
        <strain evidence="16">Pb43105x</strain>
        <strain evidence="15 18">Pb43106</strain>
    </source>
</reference>
<dbReference type="Proteomes" id="UP000732858">
    <property type="component" value="Unassembled WGS sequence"/>
</dbReference>
<evidence type="ECO:0000256" key="8">
    <source>
        <dbReference type="ARBA" id="ARBA00023237"/>
    </source>
</evidence>
<proteinExistence type="inferred from homology"/>